<accession>A0ABR6C5C7</accession>
<evidence type="ECO:0000313" key="2">
    <source>
        <dbReference type="EMBL" id="MBA9019722.1"/>
    </source>
</evidence>
<reference evidence="2 3" key="1">
    <citation type="submission" date="2020-08" db="EMBL/GenBank/DDBJ databases">
        <title>Genomic Encyclopedia of Type Strains, Phase IV (KMG-IV): sequencing the most valuable type-strain genomes for metagenomic binning, comparative biology and taxonomic classification.</title>
        <authorList>
            <person name="Goeker M."/>
        </authorList>
    </citation>
    <scope>NUCLEOTIDE SEQUENCE [LARGE SCALE GENOMIC DNA]</scope>
    <source>
        <strain evidence="2 3">DSM 17455</strain>
    </source>
</reference>
<evidence type="ECO:0000313" key="3">
    <source>
        <dbReference type="Proteomes" id="UP000587524"/>
    </source>
</evidence>
<organism evidence="2 3">
    <name type="scientific">Aminobacter ciceronei</name>
    <dbReference type="NCBI Taxonomy" id="150723"/>
    <lineage>
        <taxon>Bacteria</taxon>
        <taxon>Pseudomonadati</taxon>
        <taxon>Pseudomonadota</taxon>
        <taxon>Alphaproteobacteria</taxon>
        <taxon>Hyphomicrobiales</taxon>
        <taxon>Phyllobacteriaceae</taxon>
        <taxon>Aminobacter</taxon>
    </lineage>
</organism>
<sequence>MFRASRGRSMESGMFGRGRSKFPVKRPAIALLAAVAVSLLTTGSAFAVSAECLELEVQLANLPTRESGSFIQPDEFAAAATTQQDQIDLARIRASDLGCDRAISGDVIAQCAALNAKIAEMQDNLGKLDSQTAQPNRNVRRERIRILDAMQFAGCNDQGEKTEEGAGNDPATEQAGAIVIRGGEATSLSFNESYPQHIVIGRSQQQGLGEYRTLCVRTCDGYFFPMSNAADVSDFQRDEKNCEASCPGTEIELFYHLNAGQPQESMVSARSGQPYRNLATAYRYKRLDLPRVPACGCNVSLDRNFSVIAGEGRPVPSTPQARPVEEPQAPVVPRPAPDPNRKVRAVGPTFLPDPQAATDLRVPGPTQDR</sequence>
<name>A0ABR6C5C7_9HYPH</name>
<proteinExistence type="predicted"/>
<dbReference type="InterPro" id="IPR021293">
    <property type="entry name" value="DUF2865"/>
</dbReference>
<dbReference type="RefSeq" id="WP_083948600.1">
    <property type="nucleotide sequence ID" value="NZ_JACJHZ010000006.1"/>
</dbReference>
<comment type="caution">
    <text evidence="2">The sequence shown here is derived from an EMBL/GenBank/DDBJ whole genome shotgun (WGS) entry which is preliminary data.</text>
</comment>
<gene>
    <name evidence="2" type="ORF">HNQ97_001715</name>
</gene>
<dbReference type="Pfam" id="PF11064">
    <property type="entry name" value="DUF2865"/>
    <property type="match status" value="1"/>
</dbReference>
<dbReference type="Proteomes" id="UP000587524">
    <property type="component" value="Unassembled WGS sequence"/>
</dbReference>
<dbReference type="EMBL" id="JACJHZ010000006">
    <property type="protein sequence ID" value="MBA9019722.1"/>
    <property type="molecule type" value="Genomic_DNA"/>
</dbReference>
<evidence type="ECO:0008006" key="4">
    <source>
        <dbReference type="Google" id="ProtNLM"/>
    </source>
</evidence>
<feature type="region of interest" description="Disordered" evidence="1">
    <location>
        <begin position="311"/>
        <end position="369"/>
    </location>
</feature>
<protein>
    <recommendedName>
        <fullName evidence="4">DUF2865 domain-containing protein</fullName>
    </recommendedName>
</protein>
<evidence type="ECO:0000256" key="1">
    <source>
        <dbReference type="SAM" id="MobiDB-lite"/>
    </source>
</evidence>
<keyword evidence="3" id="KW-1185">Reference proteome</keyword>